<feature type="compositionally biased region" description="Polar residues" evidence="7">
    <location>
        <begin position="306"/>
        <end position="331"/>
    </location>
</feature>
<dbReference type="SMART" id="SM00355">
    <property type="entry name" value="ZnF_C2H2"/>
    <property type="match status" value="2"/>
</dbReference>
<accession>A0A6P8Z8J9</accession>
<dbReference type="InterPro" id="IPR013087">
    <property type="entry name" value="Znf_C2H2_type"/>
</dbReference>
<feature type="region of interest" description="Disordered" evidence="7">
    <location>
        <begin position="92"/>
        <end position="155"/>
    </location>
</feature>
<keyword evidence="5" id="KW-0539">Nucleus</keyword>
<dbReference type="GO" id="GO:0005634">
    <property type="term" value="C:nucleus"/>
    <property type="evidence" value="ECO:0007669"/>
    <property type="project" value="UniProtKB-SubCell"/>
</dbReference>
<evidence type="ECO:0000256" key="1">
    <source>
        <dbReference type="ARBA" id="ARBA00004123"/>
    </source>
</evidence>
<dbReference type="GO" id="GO:0003677">
    <property type="term" value="F:DNA binding"/>
    <property type="evidence" value="ECO:0007669"/>
    <property type="project" value="InterPro"/>
</dbReference>
<feature type="region of interest" description="Disordered" evidence="7">
    <location>
        <begin position="306"/>
        <end position="332"/>
    </location>
</feature>
<reference evidence="10" key="1">
    <citation type="submission" date="2025-08" db="UniProtKB">
        <authorList>
            <consortium name="RefSeq"/>
        </authorList>
    </citation>
    <scope>IDENTIFICATION</scope>
    <source>
        <tissue evidence="10">Total insect</tissue>
    </source>
</reference>
<dbReference type="AlphaFoldDB" id="A0A6P8Z8J9"/>
<dbReference type="InterPro" id="IPR003656">
    <property type="entry name" value="Znf_BED"/>
</dbReference>
<dbReference type="CDD" id="cd20908">
    <property type="entry name" value="SUF4-like"/>
    <property type="match status" value="1"/>
</dbReference>
<feature type="region of interest" description="Disordered" evidence="7">
    <location>
        <begin position="187"/>
        <end position="218"/>
    </location>
</feature>
<evidence type="ECO:0000256" key="2">
    <source>
        <dbReference type="ARBA" id="ARBA00022723"/>
    </source>
</evidence>
<protein>
    <submittedName>
        <fullName evidence="10">BUB3-interacting and GLEBS motif-containing protein ZNF207-like isoform X1</fullName>
    </submittedName>
</protein>
<dbReference type="RefSeq" id="XP_034243297.1">
    <property type="nucleotide sequence ID" value="XM_034387406.1"/>
</dbReference>
<name>A0A6P8Z8J9_THRPL</name>
<evidence type="ECO:0000259" key="8">
    <source>
        <dbReference type="PROSITE" id="PS50808"/>
    </source>
</evidence>
<keyword evidence="2" id="KW-0479">Metal-binding</keyword>
<dbReference type="GO" id="GO:0008270">
    <property type="term" value="F:zinc ion binding"/>
    <property type="evidence" value="ECO:0007669"/>
    <property type="project" value="UniProtKB-KW"/>
</dbReference>
<dbReference type="Proteomes" id="UP000515158">
    <property type="component" value="Unplaced"/>
</dbReference>
<comment type="subcellular location">
    <subcellularLocation>
        <location evidence="1">Nucleus</location>
    </subcellularLocation>
</comment>
<proteinExistence type="predicted"/>
<evidence type="ECO:0000256" key="5">
    <source>
        <dbReference type="ARBA" id="ARBA00023242"/>
    </source>
</evidence>
<dbReference type="PANTHER" id="PTHR23215">
    <property type="entry name" value="ZINC FINGER PROTEIN 207"/>
    <property type="match status" value="1"/>
</dbReference>
<dbReference type="FunCoup" id="A0A6P8Z8J9">
    <property type="interactions" value="406"/>
</dbReference>
<evidence type="ECO:0000256" key="7">
    <source>
        <dbReference type="SAM" id="MobiDB-lite"/>
    </source>
</evidence>
<keyword evidence="9" id="KW-1185">Reference proteome</keyword>
<dbReference type="OrthoDB" id="1306014at2759"/>
<feature type="compositionally biased region" description="Low complexity" evidence="7">
    <location>
        <begin position="128"/>
        <end position="153"/>
    </location>
</feature>
<gene>
    <name evidence="10" type="primary">LOC117646463</name>
</gene>
<keyword evidence="4" id="KW-0862">Zinc</keyword>
<keyword evidence="3 6" id="KW-0863">Zinc-finger</keyword>
<dbReference type="GeneID" id="117646463"/>
<evidence type="ECO:0000313" key="10">
    <source>
        <dbReference type="RefSeq" id="XP_034243297.1"/>
    </source>
</evidence>
<evidence type="ECO:0000256" key="4">
    <source>
        <dbReference type="ARBA" id="ARBA00022833"/>
    </source>
</evidence>
<dbReference type="PROSITE" id="PS00028">
    <property type="entry name" value="ZINC_FINGER_C2H2_1"/>
    <property type="match status" value="2"/>
</dbReference>
<evidence type="ECO:0000256" key="6">
    <source>
        <dbReference type="PROSITE-ProRule" id="PRU00027"/>
    </source>
</evidence>
<evidence type="ECO:0000256" key="3">
    <source>
        <dbReference type="ARBA" id="ARBA00022771"/>
    </source>
</evidence>
<evidence type="ECO:0000313" key="9">
    <source>
        <dbReference type="Proteomes" id="UP000515158"/>
    </source>
</evidence>
<feature type="domain" description="BED-type" evidence="8">
    <location>
        <begin position="6"/>
        <end position="65"/>
    </location>
</feature>
<sequence length="485" mass="52358">MGRKKKKQSKPWCWYCNREFDDEKILIQHQKAKHFKCHICHKRLYTGPGLSIHCLQVHKEAIDKVPNSLSNRCNIEIEIYGMEGIPPEDIKEHEKQKQGKQGRAQSPSSGEDEPIQKKPKSEGLLGNGPAPGQMMPGQMMPGQGPPGMQYQGQFAPGQFGPMGHMNPMAPMMGPPFMAPGFSSRMMGPAGHMPGMPGQQAGQPNAQPGGPGKPLFPSAANIATTSSSAPVGADFKPIVTTAQSTTGSIGPVKPTFPAYGDSKENKGDAKETPKVALINTATSTSKIMHPSEDISLEEFRAKLPKYSKTSPVKSEPSISVPAQSPVQSQANENDQRGAAVAAMARFQARPQMAVSAAGPVPMAPVSTASMGLVGPGIMRHAVTLGPPISHAQMLHGGNMNMMRPGPPMGIHPGLIGPAVPQGPSMQQMQHMQHMQQMQQMQQHMQQPMQPHMQQMAMQQHMPPHMNPYGGGPPMAFPPMIMHPRFR</sequence>
<dbReference type="KEGG" id="tpal:117646463"/>
<dbReference type="PANTHER" id="PTHR23215:SF0">
    <property type="entry name" value="BUB3-INTERACTING AND GLEBS MOTIF-CONTAINING PROTEIN ZNF207"/>
    <property type="match status" value="1"/>
</dbReference>
<dbReference type="InParanoid" id="A0A6P8Z8J9"/>
<organism evidence="10">
    <name type="scientific">Thrips palmi</name>
    <name type="common">Melon thrips</name>
    <dbReference type="NCBI Taxonomy" id="161013"/>
    <lineage>
        <taxon>Eukaryota</taxon>
        <taxon>Metazoa</taxon>
        <taxon>Ecdysozoa</taxon>
        <taxon>Arthropoda</taxon>
        <taxon>Hexapoda</taxon>
        <taxon>Insecta</taxon>
        <taxon>Pterygota</taxon>
        <taxon>Neoptera</taxon>
        <taxon>Paraneoptera</taxon>
        <taxon>Thysanoptera</taxon>
        <taxon>Terebrantia</taxon>
        <taxon>Thripoidea</taxon>
        <taxon>Thripidae</taxon>
        <taxon>Thrips</taxon>
    </lineage>
</organism>
<dbReference type="PROSITE" id="PS50808">
    <property type="entry name" value="ZF_BED"/>
    <property type="match status" value="1"/>
</dbReference>
<feature type="compositionally biased region" description="Low complexity" evidence="7">
    <location>
        <begin position="187"/>
        <end position="207"/>
    </location>
</feature>